<evidence type="ECO:0000313" key="11">
    <source>
        <dbReference type="WBParaSite" id="PTRK_0001059100.1"/>
    </source>
</evidence>
<dbReference type="GO" id="GO:0051082">
    <property type="term" value="F:unfolded protein binding"/>
    <property type="evidence" value="ECO:0007669"/>
    <property type="project" value="TreeGrafter"/>
</dbReference>
<dbReference type="InterPro" id="IPR018625">
    <property type="entry name" value="Pet100"/>
</dbReference>
<comment type="subcellular location">
    <subcellularLocation>
        <location evidence="1">Membrane</location>
        <topology evidence="1">Single-pass membrane protein</topology>
    </subcellularLocation>
    <subcellularLocation>
        <location evidence="2">Mitochondrion membrane</location>
    </subcellularLocation>
</comment>
<keyword evidence="10" id="KW-1185">Reference proteome</keyword>
<dbReference type="AlphaFoldDB" id="A0A0N4ZPY4"/>
<comment type="similarity">
    <text evidence="8">Belongs to the PET100 family.</text>
</comment>
<dbReference type="GO" id="GO:0033617">
    <property type="term" value="P:mitochondrial respiratory chain complex IV assembly"/>
    <property type="evidence" value="ECO:0007669"/>
    <property type="project" value="InterPro"/>
</dbReference>
<keyword evidence="4" id="KW-0809">Transit peptide</keyword>
<evidence type="ECO:0000256" key="9">
    <source>
        <dbReference type="SAM" id="Phobius"/>
    </source>
</evidence>
<organism evidence="10 11">
    <name type="scientific">Parastrongyloides trichosuri</name>
    <name type="common">Possum-specific nematode worm</name>
    <dbReference type="NCBI Taxonomy" id="131310"/>
    <lineage>
        <taxon>Eukaryota</taxon>
        <taxon>Metazoa</taxon>
        <taxon>Ecdysozoa</taxon>
        <taxon>Nematoda</taxon>
        <taxon>Chromadorea</taxon>
        <taxon>Rhabditida</taxon>
        <taxon>Tylenchina</taxon>
        <taxon>Panagrolaimomorpha</taxon>
        <taxon>Strongyloidoidea</taxon>
        <taxon>Strongyloididae</taxon>
        <taxon>Parastrongyloides</taxon>
    </lineage>
</organism>
<evidence type="ECO:0000256" key="5">
    <source>
        <dbReference type="ARBA" id="ARBA00022989"/>
    </source>
</evidence>
<dbReference type="WBParaSite" id="PTRK_0001059100.1">
    <property type="protein sequence ID" value="PTRK_0001059100.1"/>
    <property type="gene ID" value="PTRK_0001059100"/>
</dbReference>
<evidence type="ECO:0000313" key="10">
    <source>
        <dbReference type="Proteomes" id="UP000038045"/>
    </source>
</evidence>
<dbReference type="Pfam" id="PF09803">
    <property type="entry name" value="Pet100"/>
    <property type="match status" value="1"/>
</dbReference>
<keyword evidence="6" id="KW-0496">Mitochondrion</keyword>
<keyword evidence="3 9" id="KW-0812">Transmembrane</keyword>
<evidence type="ECO:0000256" key="4">
    <source>
        <dbReference type="ARBA" id="ARBA00022946"/>
    </source>
</evidence>
<keyword evidence="7 9" id="KW-0472">Membrane</keyword>
<dbReference type="STRING" id="131310.A0A0N4ZPY4"/>
<feature type="transmembrane region" description="Helical" evidence="9">
    <location>
        <begin position="12"/>
        <end position="31"/>
    </location>
</feature>
<evidence type="ECO:0000256" key="1">
    <source>
        <dbReference type="ARBA" id="ARBA00004167"/>
    </source>
</evidence>
<dbReference type="PANTHER" id="PTHR33968">
    <property type="entry name" value="PROTEIN PET100 HOMOLOG, MITOCHONDRIAL"/>
    <property type="match status" value="1"/>
</dbReference>
<keyword evidence="5 9" id="KW-1133">Transmembrane helix</keyword>
<evidence type="ECO:0000256" key="3">
    <source>
        <dbReference type="ARBA" id="ARBA00022692"/>
    </source>
</evidence>
<dbReference type="GO" id="GO:0005743">
    <property type="term" value="C:mitochondrial inner membrane"/>
    <property type="evidence" value="ECO:0007669"/>
    <property type="project" value="TreeGrafter"/>
</dbReference>
<accession>A0A0N4ZPY4</accession>
<name>A0A0N4ZPY4_PARTI</name>
<dbReference type="Proteomes" id="UP000038045">
    <property type="component" value="Unplaced"/>
</dbReference>
<evidence type="ECO:0000256" key="6">
    <source>
        <dbReference type="ARBA" id="ARBA00023128"/>
    </source>
</evidence>
<evidence type="ECO:0000256" key="8">
    <source>
        <dbReference type="ARBA" id="ARBA00038077"/>
    </source>
</evidence>
<sequence>MGGWKLEAGRYFILVTFPVAAFWAFNQPSLYKFFMRNYTIPDTSEGDEAMAKFTQSLAEQKRKADYEKFLREQMAFEEARRLREEKGI</sequence>
<protein>
    <submittedName>
        <fullName evidence="11">Protein PET100 homolog, mitochondrial</fullName>
    </submittedName>
</protein>
<evidence type="ECO:0000256" key="7">
    <source>
        <dbReference type="ARBA" id="ARBA00023136"/>
    </source>
</evidence>
<reference evidence="11" key="1">
    <citation type="submission" date="2017-02" db="UniProtKB">
        <authorList>
            <consortium name="WormBaseParasite"/>
        </authorList>
    </citation>
    <scope>IDENTIFICATION</scope>
</reference>
<evidence type="ECO:0000256" key="2">
    <source>
        <dbReference type="ARBA" id="ARBA00004325"/>
    </source>
</evidence>
<dbReference type="PANTHER" id="PTHR33968:SF1">
    <property type="entry name" value="PROTEIN PET100 HOMOLOG, MITOCHONDRIAL"/>
    <property type="match status" value="1"/>
</dbReference>
<proteinExistence type="inferred from homology"/>